<feature type="transmembrane region" description="Helical" evidence="9">
    <location>
        <begin position="203"/>
        <end position="222"/>
    </location>
</feature>
<dbReference type="RefSeq" id="XP_014677378.1">
    <property type="nucleotide sequence ID" value="XM_014821892.1"/>
</dbReference>
<dbReference type="InterPro" id="IPR008253">
    <property type="entry name" value="Marvel"/>
</dbReference>
<evidence type="ECO:0000256" key="9">
    <source>
        <dbReference type="SAM" id="Phobius"/>
    </source>
</evidence>
<evidence type="ECO:0000313" key="12">
    <source>
        <dbReference type="RefSeq" id="XP_014677378.1"/>
    </source>
</evidence>
<evidence type="ECO:0000256" key="6">
    <source>
        <dbReference type="ARBA" id="ARBA00023180"/>
    </source>
</evidence>
<feature type="transmembrane region" description="Helical" evidence="9">
    <location>
        <begin position="144"/>
        <end position="162"/>
    </location>
</feature>
<keyword evidence="4 9" id="KW-1133">Transmembrane helix</keyword>
<comment type="subcellular location">
    <subcellularLocation>
        <location evidence="1">Membrane</location>
        <topology evidence="1">Multi-pass membrane protein</topology>
    </subcellularLocation>
</comment>
<feature type="region of interest" description="Disordered" evidence="8">
    <location>
        <begin position="234"/>
        <end position="273"/>
    </location>
</feature>
<dbReference type="GeneID" id="106817229"/>
<evidence type="ECO:0000256" key="3">
    <source>
        <dbReference type="ARBA" id="ARBA00022692"/>
    </source>
</evidence>
<evidence type="ECO:0000259" key="10">
    <source>
        <dbReference type="PROSITE" id="PS51225"/>
    </source>
</evidence>
<dbReference type="PANTHER" id="PTHR10306:SF17">
    <property type="entry name" value="MARVEL DOMAIN-CONTAINING PROTEIN"/>
    <property type="match status" value="1"/>
</dbReference>
<evidence type="ECO:0000256" key="8">
    <source>
        <dbReference type="SAM" id="MobiDB-lite"/>
    </source>
</evidence>
<proteinExistence type="inferred from homology"/>
<keyword evidence="11" id="KW-1185">Reference proteome</keyword>
<dbReference type="PROSITE" id="PS51225">
    <property type="entry name" value="MARVEL"/>
    <property type="match status" value="1"/>
</dbReference>
<keyword evidence="5 7" id="KW-0472">Membrane</keyword>
<feature type="domain" description="MARVEL" evidence="10">
    <location>
        <begin position="17"/>
        <end position="226"/>
    </location>
</feature>
<feature type="compositionally biased region" description="Gly residues" evidence="8">
    <location>
        <begin position="255"/>
        <end position="273"/>
    </location>
</feature>
<protein>
    <submittedName>
        <fullName evidence="12">Synaptophysin-like</fullName>
    </submittedName>
</protein>
<keyword evidence="6" id="KW-0325">Glycoprotein</keyword>
<dbReference type="Proteomes" id="UP000695022">
    <property type="component" value="Unplaced"/>
</dbReference>
<reference evidence="12" key="1">
    <citation type="submission" date="2025-08" db="UniProtKB">
        <authorList>
            <consortium name="RefSeq"/>
        </authorList>
    </citation>
    <scope>IDENTIFICATION</scope>
</reference>
<comment type="similarity">
    <text evidence="2">Belongs to the synaptophysin/synaptobrevin family.</text>
</comment>
<dbReference type="InterPro" id="IPR001285">
    <property type="entry name" value="Synaptophysin/porin"/>
</dbReference>
<keyword evidence="3 7" id="KW-0812">Transmembrane</keyword>
<evidence type="ECO:0000256" key="7">
    <source>
        <dbReference type="PROSITE-ProRule" id="PRU00581"/>
    </source>
</evidence>
<organism evidence="11 12">
    <name type="scientific">Priapulus caudatus</name>
    <name type="common">Priapulid worm</name>
    <dbReference type="NCBI Taxonomy" id="37621"/>
    <lineage>
        <taxon>Eukaryota</taxon>
        <taxon>Metazoa</taxon>
        <taxon>Ecdysozoa</taxon>
        <taxon>Scalidophora</taxon>
        <taxon>Priapulida</taxon>
        <taxon>Priapulimorpha</taxon>
        <taxon>Priapulimorphida</taxon>
        <taxon>Priapulidae</taxon>
        <taxon>Priapulus</taxon>
    </lineage>
</organism>
<dbReference type="Pfam" id="PF01284">
    <property type="entry name" value="MARVEL"/>
    <property type="match status" value="1"/>
</dbReference>
<gene>
    <name evidence="12" type="primary">LOC106817229</name>
</gene>
<name>A0ABM1EYV7_PRICU</name>
<evidence type="ECO:0000256" key="1">
    <source>
        <dbReference type="ARBA" id="ARBA00004141"/>
    </source>
</evidence>
<evidence type="ECO:0000256" key="2">
    <source>
        <dbReference type="ARBA" id="ARBA00006476"/>
    </source>
</evidence>
<accession>A0ABM1EYV7</accession>
<evidence type="ECO:0000256" key="5">
    <source>
        <dbReference type="ARBA" id="ARBA00023136"/>
    </source>
</evidence>
<dbReference type="PANTHER" id="PTHR10306">
    <property type="entry name" value="SYNAPTOPHYSIN"/>
    <property type="match status" value="1"/>
</dbReference>
<feature type="transmembrane region" description="Helical" evidence="9">
    <location>
        <begin position="107"/>
        <end position="129"/>
    </location>
</feature>
<sequence>MDTGSISRAVTGVSWRPLKEPRGFIRIVEWILAIFAFATTCGFDSYTSFVISCGGTVGDKAVRVPYSYPFRLTNTWIDHKQCPNSTLGELKSDQFHLAESYSGPSQFFVAVGVICFLYCIVSLFVYLFLAPTYRENANVANGDLIMTAVLAVFWLISSAAWAKGLSDLKYGTSPSEVIKLCKDCKTFVCAVGFTGKLREPQRLIICGFLNWMVWMANIWFLYKESTWFKDRGAKPATPGQYTQQDFPGQQQGVPPMGGVGSPTGGMGAPPGDM</sequence>
<dbReference type="PRINTS" id="PR00220">
    <property type="entry name" value="SYNAPTOPHYSN"/>
</dbReference>
<evidence type="ECO:0000256" key="4">
    <source>
        <dbReference type="ARBA" id="ARBA00022989"/>
    </source>
</evidence>
<evidence type="ECO:0000313" key="11">
    <source>
        <dbReference type="Proteomes" id="UP000695022"/>
    </source>
</evidence>